<evidence type="ECO:0000313" key="2">
    <source>
        <dbReference type="EMBL" id="KAK8022115.1"/>
    </source>
</evidence>
<organism evidence="2 3">
    <name type="scientific">Apiospora rasikravindrae</name>
    <dbReference type="NCBI Taxonomy" id="990691"/>
    <lineage>
        <taxon>Eukaryota</taxon>
        <taxon>Fungi</taxon>
        <taxon>Dikarya</taxon>
        <taxon>Ascomycota</taxon>
        <taxon>Pezizomycotina</taxon>
        <taxon>Sordariomycetes</taxon>
        <taxon>Xylariomycetidae</taxon>
        <taxon>Amphisphaeriales</taxon>
        <taxon>Apiosporaceae</taxon>
        <taxon>Apiospora</taxon>
    </lineage>
</organism>
<dbReference type="EMBL" id="JAQQWK010000012">
    <property type="protein sequence ID" value="KAK8022115.1"/>
    <property type="molecule type" value="Genomic_DNA"/>
</dbReference>
<feature type="region of interest" description="Disordered" evidence="1">
    <location>
        <begin position="1"/>
        <end position="37"/>
    </location>
</feature>
<evidence type="ECO:0000256" key="1">
    <source>
        <dbReference type="SAM" id="MobiDB-lite"/>
    </source>
</evidence>
<sequence length="88" mass="9789">MPDAQSSDVQRPPTPEKRSHRVGSANPTDAGNEVWFRPPGGKEYAAFKIASVKKEEDGTFAYQIKGIHDKVSYSNGMWIPQKKVKKSV</sequence>
<comment type="caution">
    <text evidence="2">The sequence shown here is derived from an EMBL/GenBank/DDBJ whole genome shotgun (WGS) entry which is preliminary data.</text>
</comment>
<gene>
    <name evidence="2" type="ORF">PG993_012882</name>
</gene>
<reference evidence="2 3" key="1">
    <citation type="submission" date="2023-01" db="EMBL/GenBank/DDBJ databases">
        <title>Analysis of 21 Apiospora genomes using comparative genomics revels a genus with tremendous synthesis potential of carbohydrate active enzymes and secondary metabolites.</title>
        <authorList>
            <person name="Sorensen T."/>
        </authorList>
    </citation>
    <scope>NUCLEOTIDE SEQUENCE [LARGE SCALE GENOMIC DNA]</scope>
    <source>
        <strain evidence="2 3">CBS 33761</strain>
    </source>
</reference>
<accession>A0ABR1RXC0</accession>
<proteinExistence type="predicted"/>
<protein>
    <submittedName>
        <fullName evidence="2">Uncharacterized protein</fullName>
    </submittedName>
</protein>
<keyword evidence="3" id="KW-1185">Reference proteome</keyword>
<name>A0ABR1RXC0_9PEZI</name>
<evidence type="ECO:0000313" key="3">
    <source>
        <dbReference type="Proteomes" id="UP001444661"/>
    </source>
</evidence>
<dbReference type="Proteomes" id="UP001444661">
    <property type="component" value="Unassembled WGS sequence"/>
</dbReference>